<organism evidence="1 2">
    <name type="scientific">Passalora fulva</name>
    <name type="common">Tomato leaf mold</name>
    <name type="synonym">Cladosporium fulvum</name>
    <dbReference type="NCBI Taxonomy" id="5499"/>
    <lineage>
        <taxon>Eukaryota</taxon>
        <taxon>Fungi</taxon>
        <taxon>Dikarya</taxon>
        <taxon>Ascomycota</taxon>
        <taxon>Pezizomycotina</taxon>
        <taxon>Dothideomycetes</taxon>
        <taxon>Dothideomycetidae</taxon>
        <taxon>Mycosphaerellales</taxon>
        <taxon>Mycosphaerellaceae</taxon>
        <taxon>Fulvia</taxon>
    </lineage>
</organism>
<dbReference type="GeneID" id="71988077"/>
<dbReference type="KEGG" id="ffu:CLAFUR5_08199"/>
<gene>
    <name evidence="1" type="ORF">CLAFUR5_08199</name>
</gene>
<accession>A0A9Q8P6P3</accession>
<reference evidence="1" key="1">
    <citation type="submission" date="2021-12" db="EMBL/GenBank/DDBJ databases">
        <authorList>
            <person name="Zaccaron A."/>
            <person name="Stergiopoulos I."/>
        </authorList>
    </citation>
    <scope>NUCLEOTIDE SEQUENCE</scope>
    <source>
        <strain evidence="1">Race5_Kim</strain>
    </source>
</reference>
<dbReference type="RefSeq" id="XP_047759590.1">
    <property type="nucleotide sequence ID" value="XM_047907347.1"/>
</dbReference>
<dbReference type="Proteomes" id="UP000756132">
    <property type="component" value="Chromosome 3"/>
</dbReference>
<protein>
    <submittedName>
        <fullName evidence="1">Uncharacterized protein</fullName>
    </submittedName>
</protein>
<reference evidence="1" key="2">
    <citation type="journal article" date="2022" name="Microb. Genom.">
        <title>A chromosome-scale genome assembly of the tomato pathogen Cladosporium fulvum reveals a compartmentalized genome architecture and the presence of a dispensable chromosome.</title>
        <authorList>
            <person name="Zaccaron A.Z."/>
            <person name="Chen L.H."/>
            <person name="Samaras A."/>
            <person name="Stergiopoulos I."/>
        </authorList>
    </citation>
    <scope>NUCLEOTIDE SEQUENCE</scope>
    <source>
        <strain evidence="1">Race5_Kim</strain>
    </source>
</reference>
<name>A0A9Q8P6P3_PASFU</name>
<evidence type="ECO:0000313" key="2">
    <source>
        <dbReference type="Proteomes" id="UP000756132"/>
    </source>
</evidence>
<proteinExistence type="predicted"/>
<keyword evidence="2" id="KW-1185">Reference proteome</keyword>
<dbReference type="AlphaFoldDB" id="A0A9Q8P6P3"/>
<evidence type="ECO:0000313" key="1">
    <source>
        <dbReference type="EMBL" id="UJO15224.1"/>
    </source>
</evidence>
<sequence length="49" mass="5807">MLALIAISLAAPKLRAYIKRSNYYSINGSDYFPYNKGRAYERAIYSYWY</sequence>
<dbReference type="EMBL" id="CP090165">
    <property type="protein sequence ID" value="UJO15224.1"/>
    <property type="molecule type" value="Genomic_DNA"/>
</dbReference>